<gene>
    <name evidence="1" type="ORF">DAY19_00210</name>
</gene>
<name>A0ABY0IL12_9BACT</name>
<dbReference type="EMBL" id="QDKL01000001">
    <property type="protein sequence ID" value="RZF22224.1"/>
    <property type="molecule type" value="Genomic_DNA"/>
</dbReference>
<comment type="caution">
    <text evidence="1">The sequence shown here is derived from an EMBL/GenBank/DDBJ whole genome shotgun (WGS) entry which is preliminary data.</text>
</comment>
<accession>A0ABY0IL12</accession>
<evidence type="ECO:0000313" key="2">
    <source>
        <dbReference type="Proteomes" id="UP000443582"/>
    </source>
</evidence>
<reference evidence="2" key="1">
    <citation type="journal article" date="2019" name="Int. J. Syst. Evol. Microbiol.">
        <title>Halobacteriovorax valvorus sp. nov., a novel prokaryotic predator isolated from coastal seawater of China.</title>
        <authorList>
            <person name="Chen M.-X."/>
        </authorList>
    </citation>
    <scope>NUCLEOTIDE SEQUENCE [LARGE SCALE GENOMIC DNA]</scope>
    <source>
        <strain evidence="2">BL9</strain>
    </source>
</reference>
<dbReference type="RefSeq" id="WP_114705168.1">
    <property type="nucleotide sequence ID" value="NZ_QDKL01000001.1"/>
</dbReference>
<organism evidence="1 2">
    <name type="scientific">Halobacteriovorax vibrionivorans</name>
    <dbReference type="NCBI Taxonomy" id="2152716"/>
    <lineage>
        <taxon>Bacteria</taxon>
        <taxon>Pseudomonadati</taxon>
        <taxon>Bdellovibrionota</taxon>
        <taxon>Bacteriovoracia</taxon>
        <taxon>Bacteriovoracales</taxon>
        <taxon>Halobacteriovoraceae</taxon>
        <taxon>Halobacteriovorax</taxon>
    </lineage>
</organism>
<sequence>MSALKNLEEYIADPKLFESIQLFDDGPYSLHWSNWSKLIEAMKDRHSSGISSMSISEVKEELEAFKEIPVWLVNKKGEMETTLFDLYNFYIDPRLKHLWFDVNKQTLISLKHKAGPFMHLHSMRWVDYDIYKLFVYDRLLTNLSLSHRDFRMNTNLKAKFSFWNSILKPVDGQIVQLSRKGILVSIEGHKNFLSLSQADQISLSAEVGGLLSANGKTYEELDEAICQSKKKSIKIDFDDNIFSDLNALETCKGETYYIFVPFSKFPIRHHRVGKAIQHVIDEVEGVASEILNKLIA</sequence>
<keyword evidence="2" id="KW-1185">Reference proteome</keyword>
<dbReference type="Proteomes" id="UP000443582">
    <property type="component" value="Unassembled WGS sequence"/>
</dbReference>
<protein>
    <recommendedName>
        <fullName evidence="3">Nudix hydrolase domain-containing protein</fullName>
    </recommendedName>
</protein>
<proteinExistence type="predicted"/>
<evidence type="ECO:0000313" key="1">
    <source>
        <dbReference type="EMBL" id="RZF22224.1"/>
    </source>
</evidence>
<evidence type="ECO:0008006" key="3">
    <source>
        <dbReference type="Google" id="ProtNLM"/>
    </source>
</evidence>